<dbReference type="AlphaFoldDB" id="A0ABD1YVB4"/>
<accession>A0ABD1YVB4</accession>
<evidence type="ECO:0000313" key="1">
    <source>
        <dbReference type="EMBL" id="KAL2634706.1"/>
    </source>
</evidence>
<name>A0ABD1YVB4_9MARC</name>
<proteinExistence type="predicted"/>
<evidence type="ECO:0000313" key="2">
    <source>
        <dbReference type="Proteomes" id="UP001605036"/>
    </source>
</evidence>
<keyword evidence="2" id="KW-1185">Reference proteome</keyword>
<comment type="caution">
    <text evidence="1">The sequence shown here is derived from an EMBL/GenBank/DDBJ whole genome shotgun (WGS) entry which is preliminary data.</text>
</comment>
<sequence length="116" mass="12469">MSLLTQLGSPRLICLLHAPTHSLPTHALRGTRMHGMITCCPSHVPTASGASSQHLPDAVVLVVSYSAMSDSPVPHPVIMVSPLRWHSHVVGMSAERPCQRSASVVPYPVLVRPIRV</sequence>
<dbReference type="EMBL" id="JBHFFA010000003">
    <property type="protein sequence ID" value="KAL2634706.1"/>
    <property type="molecule type" value="Genomic_DNA"/>
</dbReference>
<organism evidence="1 2">
    <name type="scientific">Riccia fluitans</name>
    <dbReference type="NCBI Taxonomy" id="41844"/>
    <lineage>
        <taxon>Eukaryota</taxon>
        <taxon>Viridiplantae</taxon>
        <taxon>Streptophyta</taxon>
        <taxon>Embryophyta</taxon>
        <taxon>Marchantiophyta</taxon>
        <taxon>Marchantiopsida</taxon>
        <taxon>Marchantiidae</taxon>
        <taxon>Marchantiales</taxon>
        <taxon>Ricciaceae</taxon>
        <taxon>Riccia</taxon>
    </lineage>
</organism>
<gene>
    <name evidence="1" type="ORF">R1flu_006185</name>
</gene>
<dbReference type="Proteomes" id="UP001605036">
    <property type="component" value="Unassembled WGS sequence"/>
</dbReference>
<protein>
    <submittedName>
        <fullName evidence="1">Uncharacterized protein</fullName>
    </submittedName>
</protein>
<reference evidence="1 2" key="1">
    <citation type="submission" date="2024-09" db="EMBL/GenBank/DDBJ databases">
        <title>Chromosome-scale assembly of Riccia fluitans.</title>
        <authorList>
            <person name="Paukszto L."/>
            <person name="Sawicki J."/>
            <person name="Karawczyk K."/>
            <person name="Piernik-Szablinska J."/>
            <person name="Szczecinska M."/>
            <person name="Mazdziarz M."/>
        </authorList>
    </citation>
    <scope>NUCLEOTIDE SEQUENCE [LARGE SCALE GENOMIC DNA]</scope>
    <source>
        <strain evidence="1">Rf_01</strain>
        <tissue evidence="1">Aerial parts of the thallus</tissue>
    </source>
</reference>